<gene>
    <name evidence="4" type="ORF">PXH69_21430</name>
</gene>
<feature type="region of interest" description="Disordered" evidence="2">
    <location>
        <begin position="338"/>
        <end position="364"/>
    </location>
</feature>
<dbReference type="InterPro" id="IPR000030">
    <property type="entry name" value="PPE_dom"/>
</dbReference>
<dbReference type="Gene3D" id="1.20.1260.20">
    <property type="entry name" value="PPE superfamily"/>
    <property type="match status" value="1"/>
</dbReference>
<proteinExistence type="inferred from homology"/>
<dbReference type="RefSeq" id="WP_275232109.1">
    <property type="nucleotide sequence ID" value="NZ_JARDXE010000014.1"/>
</dbReference>
<dbReference type="AlphaFoldDB" id="A0AAW6LKN4"/>
<reference evidence="4" key="1">
    <citation type="submission" date="2023-02" db="EMBL/GenBank/DDBJ databases">
        <title>A novel hydrolase synthesized by Rhodococcus erythropolis HQ is responsible for the detoxification of Zearalenone.</title>
        <authorList>
            <person name="Hu J."/>
            <person name="Xu J."/>
        </authorList>
    </citation>
    <scope>NUCLEOTIDE SEQUENCE</scope>
    <source>
        <strain evidence="4">HQ</strain>
    </source>
</reference>
<evidence type="ECO:0000256" key="1">
    <source>
        <dbReference type="ARBA" id="ARBA00010652"/>
    </source>
</evidence>
<name>A0AAW6LKN4_RHOSG</name>
<evidence type="ECO:0000259" key="3">
    <source>
        <dbReference type="Pfam" id="PF00823"/>
    </source>
</evidence>
<dbReference type="EMBL" id="JARDXE010000014">
    <property type="protein sequence ID" value="MDE8647539.1"/>
    <property type="molecule type" value="Genomic_DNA"/>
</dbReference>
<dbReference type="InterPro" id="IPR038332">
    <property type="entry name" value="PPE_sf"/>
</dbReference>
<dbReference type="Proteomes" id="UP001217325">
    <property type="component" value="Unassembled WGS sequence"/>
</dbReference>
<accession>A0AAW6LKN4</accession>
<evidence type="ECO:0000313" key="4">
    <source>
        <dbReference type="EMBL" id="MDE8647539.1"/>
    </source>
</evidence>
<comment type="similarity">
    <text evidence="1">Belongs to the mycobacterial PPE family.</text>
</comment>
<dbReference type="Pfam" id="PF00823">
    <property type="entry name" value="PPE"/>
    <property type="match status" value="1"/>
</dbReference>
<evidence type="ECO:0000256" key="2">
    <source>
        <dbReference type="SAM" id="MobiDB-lite"/>
    </source>
</evidence>
<organism evidence="4 5">
    <name type="scientific">Rhodococcus qingshengii</name>
    <dbReference type="NCBI Taxonomy" id="334542"/>
    <lineage>
        <taxon>Bacteria</taxon>
        <taxon>Bacillati</taxon>
        <taxon>Actinomycetota</taxon>
        <taxon>Actinomycetes</taxon>
        <taxon>Mycobacteriales</taxon>
        <taxon>Nocardiaceae</taxon>
        <taxon>Rhodococcus</taxon>
        <taxon>Rhodococcus erythropolis group</taxon>
    </lineage>
</organism>
<sequence length="364" mass="36532">MGAEPWGLYPPEINSGRYDAGIGPATWFAGAVEWAAFAGLVAEAQAALGVQVGSITGQWEGLASQKTSAAAVPFITWLHEMGGIATLNAQRNFAVVQAYATGRAAMVPTPVIIANRIAARTAQVLGAMGAVNTEMVRLEIEYASFWTHNAGVMTSYDAAVTAATAPTPIPPPPPLVVDAVPGGGIQGQLQNLAQQAGGANPMGMGRSMMQGIPSQYAGPSLNNSSSLARVLGSGAGTGAAFGGRGASMGGGGAGAGARGAGGGMSGGFSGLLTPPLTAFNAPNMGVGGGAGSAFGGVQNAASVARPAAPMMPPMGRGSQLQKDVDERDRETIIAADQEFADTLVKTPNESEKFGEEISVPAHLR</sequence>
<comment type="caution">
    <text evidence="4">The sequence shown here is derived from an EMBL/GenBank/DDBJ whole genome shotgun (WGS) entry which is preliminary data.</text>
</comment>
<evidence type="ECO:0000313" key="5">
    <source>
        <dbReference type="Proteomes" id="UP001217325"/>
    </source>
</evidence>
<feature type="domain" description="PPE" evidence="3">
    <location>
        <begin position="6"/>
        <end position="166"/>
    </location>
</feature>
<protein>
    <submittedName>
        <fullName evidence="4">PPE family protein</fullName>
    </submittedName>
</protein>
<dbReference type="SUPFAM" id="SSF140459">
    <property type="entry name" value="PE/PPE dimer-like"/>
    <property type="match status" value="1"/>
</dbReference>